<gene>
    <name evidence="1" type="ORF">SAMN05421774_10843</name>
</gene>
<keyword evidence="2" id="KW-1185">Reference proteome</keyword>
<dbReference type="RefSeq" id="WP_144038982.1">
    <property type="nucleotide sequence ID" value="NZ_BMEH01000008.1"/>
</dbReference>
<name>A0A1N7QAH9_9RHOB</name>
<reference evidence="1 2" key="1">
    <citation type="submission" date="2017-01" db="EMBL/GenBank/DDBJ databases">
        <authorList>
            <person name="Mah S.A."/>
            <person name="Swanson W.J."/>
            <person name="Moy G.W."/>
            <person name="Vacquier V.D."/>
        </authorList>
    </citation>
    <scope>NUCLEOTIDE SEQUENCE [LARGE SCALE GENOMIC DNA]</scope>
    <source>
        <strain evidence="1 2">DSM 26375</strain>
    </source>
</reference>
<sequence length="112" mass="13052">MSRLVKPGPMLDRCYWAMGEDGFSILIPGCWNRVHDPDAACTCGEWDEDTARETIRGLERHVYAVRHENEKLRAILRRAGIPDPTRQYDWKAENARQRRRRMHLSINGEDCG</sequence>
<dbReference type="OrthoDB" id="7594158at2"/>
<accession>A0A1N7QAH9</accession>
<evidence type="ECO:0000313" key="2">
    <source>
        <dbReference type="Proteomes" id="UP000186141"/>
    </source>
</evidence>
<dbReference type="EMBL" id="FTOT01000008">
    <property type="protein sequence ID" value="SIT19851.1"/>
    <property type="molecule type" value="Genomic_DNA"/>
</dbReference>
<organism evidence="1 2">
    <name type="scientific">Gemmobacter megaterium</name>
    <dbReference type="NCBI Taxonomy" id="1086013"/>
    <lineage>
        <taxon>Bacteria</taxon>
        <taxon>Pseudomonadati</taxon>
        <taxon>Pseudomonadota</taxon>
        <taxon>Alphaproteobacteria</taxon>
        <taxon>Rhodobacterales</taxon>
        <taxon>Paracoccaceae</taxon>
        <taxon>Gemmobacter</taxon>
    </lineage>
</organism>
<dbReference type="Proteomes" id="UP000186141">
    <property type="component" value="Unassembled WGS sequence"/>
</dbReference>
<proteinExistence type="predicted"/>
<protein>
    <submittedName>
        <fullName evidence="1">Uncharacterized protein</fullName>
    </submittedName>
</protein>
<dbReference type="STRING" id="1086013.SAMN05421774_10843"/>
<dbReference type="AlphaFoldDB" id="A0A1N7QAH9"/>
<evidence type="ECO:0000313" key="1">
    <source>
        <dbReference type="EMBL" id="SIT19851.1"/>
    </source>
</evidence>